<gene>
    <name evidence="2" type="ORF">ENQ20_00460</name>
</gene>
<sequence>MAYFNYATYWPADWWGRRSFSAAWWKIYVDDPRWSPPHIAAWNWLVRGDAPYHQRVAARLLYMEAFPRRARPVGASASHPLAAGALFEEPVAAAIVFCEPSGQGALYLSMLHCVNDEETLERLLEAVLEYGAQINCTRIVGPIDVIPGWGDGALTNCFHLPPPLHTPYNPPYLADLLGRSMASFQQTVLLHLPVQTTAEATDGPATLQPAKLADLAGALSPLLADALAPHSEMIKPVADAAALLVRWLAVHPTAGWVALIEDKPVGFIFVQPDLAPLLRRLHGGRPLWLRPLLFPAGYRSLARYWRARRGRLLLGAVAPAWRRRGIGRQLLQRALHFAAEAGWRTLVCGPFVDSSPAVTCLQKAGAQIEQRYELFEVNQ</sequence>
<dbReference type="SUPFAM" id="SSF55729">
    <property type="entry name" value="Acyl-CoA N-acyltransferases (Nat)"/>
    <property type="match status" value="1"/>
</dbReference>
<organism evidence="2">
    <name type="scientific">Caldilinea aerophila</name>
    <dbReference type="NCBI Taxonomy" id="133453"/>
    <lineage>
        <taxon>Bacteria</taxon>
        <taxon>Bacillati</taxon>
        <taxon>Chloroflexota</taxon>
        <taxon>Caldilineae</taxon>
        <taxon>Caldilineales</taxon>
        <taxon>Caldilineaceae</taxon>
        <taxon>Caldilinea</taxon>
    </lineage>
</organism>
<reference evidence="2" key="1">
    <citation type="journal article" date="2020" name="mSystems">
        <title>Genome- and Community-Level Interaction Insights into Carbon Utilization and Element Cycling Functions of Hydrothermarchaeota in Hydrothermal Sediment.</title>
        <authorList>
            <person name="Zhou Z."/>
            <person name="Liu Y."/>
            <person name="Xu W."/>
            <person name="Pan J."/>
            <person name="Luo Z.H."/>
            <person name="Li M."/>
        </authorList>
    </citation>
    <scope>NUCLEOTIDE SEQUENCE [LARGE SCALE GENOMIC DNA]</scope>
    <source>
        <strain evidence="2">SpSt-289</strain>
    </source>
</reference>
<keyword evidence="2" id="KW-0808">Transferase</keyword>
<protein>
    <submittedName>
        <fullName evidence="2">N-acetyltransferase</fullName>
    </submittedName>
</protein>
<evidence type="ECO:0000259" key="1">
    <source>
        <dbReference type="PROSITE" id="PS51186"/>
    </source>
</evidence>
<feature type="domain" description="N-acetyltransferase" evidence="1">
    <location>
        <begin position="217"/>
        <end position="379"/>
    </location>
</feature>
<name>A0A7C1JQJ0_9CHLR</name>
<dbReference type="CDD" id="cd04301">
    <property type="entry name" value="NAT_SF"/>
    <property type="match status" value="1"/>
</dbReference>
<dbReference type="PROSITE" id="PS51186">
    <property type="entry name" value="GNAT"/>
    <property type="match status" value="1"/>
</dbReference>
<dbReference type="Pfam" id="PF00583">
    <property type="entry name" value="Acetyltransf_1"/>
    <property type="match status" value="1"/>
</dbReference>
<dbReference type="PANTHER" id="PTHR41368:SF1">
    <property type="entry name" value="PROTEIN YGHO"/>
    <property type="match status" value="1"/>
</dbReference>
<evidence type="ECO:0000313" key="2">
    <source>
        <dbReference type="EMBL" id="HDX29947.1"/>
    </source>
</evidence>
<dbReference type="AlphaFoldDB" id="A0A7C1JQJ0"/>
<dbReference type="EMBL" id="DSMG01000004">
    <property type="protein sequence ID" value="HDX29947.1"/>
    <property type="molecule type" value="Genomic_DNA"/>
</dbReference>
<dbReference type="InterPro" id="IPR000182">
    <property type="entry name" value="GNAT_dom"/>
</dbReference>
<dbReference type="GO" id="GO:0016747">
    <property type="term" value="F:acyltransferase activity, transferring groups other than amino-acyl groups"/>
    <property type="evidence" value="ECO:0007669"/>
    <property type="project" value="InterPro"/>
</dbReference>
<proteinExistence type="predicted"/>
<dbReference type="Gene3D" id="3.40.630.30">
    <property type="match status" value="1"/>
</dbReference>
<dbReference type="InterPro" id="IPR016181">
    <property type="entry name" value="Acyl_CoA_acyltransferase"/>
</dbReference>
<dbReference type="InterPro" id="IPR039968">
    <property type="entry name" value="BcerS-like"/>
</dbReference>
<dbReference type="PANTHER" id="PTHR41368">
    <property type="entry name" value="PROTEIN YGHO"/>
    <property type="match status" value="1"/>
</dbReference>
<accession>A0A7C1JQJ0</accession>
<comment type="caution">
    <text evidence="2">The sequence shown here is derived from an EMBL/GenBank/DDBJ whole genome shotgun (WGS) entry which is preliminary data.</text>
</comment>